<keyword evidence="4" id="KW-0418">Kinase</keyword>
<dbReference type="CDD" id="cd01164">
    <property type="entry name" value="FruK_PfkB_like"/>
    <property type="match status" value="1"/>
</dbReference>
<dbReference type="Proteomes" id="UP001165366">
    <property type="component" value="Unassembled WGS sequence"/>
</dbReference>
<dbReference type="InterPro" id="IPR017583">
    <property type="entry name" value="Tagatose/fructose_Pkinase"/>
</dbReference>
<gene>
    <name evidence="8" type="ORF">L6773_17675</name>
</gene>
<comment type="similarity">
    <text evidence="1">Belongs to the carbohydrate kinase PfkB family.</text>
</comment>
<dbReference type="PANTHER" id="PTHR46566">
    <property type="entry name" value="1-PHOSPHOFRUCTOKINASE-RELATED"/>
    <property type="match status" value="1"/>
</dbReference>
<dbReference type="InterPro" id="IPR011611">
    <property type="entry name" value="PfkB_dom"/>
</dbReference>
<dbReference type="NCBIfam" id="TIGR03168">
    <property type="entry name" value="1-PFK"/>
    <property type="match status" value="1"/>
</dbReference>
<evidence type="ECO:0000313" key="9">
    <source>
        <dbReference type="Proteomes" id="UP001165366"/>
    </source>
</evidence>
<dbReference type="Pfam" id="PF00294">
    <property type="entry name" value="PfkB"/>
    <property type="match status" value="1"/>
</dbReference>
<evidence type="ECO:0000256" key="1">
    <source>
        <dbReference type="ARBA" id="ARBA00010688"/>
    </source>
</evidence>
<dbReference type="PANTHER" id="PTHR46566:SF2">
    <property type="entry name" value="ATP-DEPENDENT 6-PHOSPHOFRUCTOKINASE ISOZYME 2"/>
    <property type="match status" value="1"/>
</dbReference>
<name>A0ABS9KHU8_9BACT</name>
<evidence type="ECO:0000256" key="4">
    <source>
        <dbReference type="ARBA" id="ARBA00022777"/>
    </source>
</evidence>
<dbReference type="RefSeq" id="WP_237855806.1">
    <property type="nucleotide sequence ID" value="NZ_JAKLWS010000032.1"/>
</dbReference>
<protein>
    <submittedName>
        <fullName evidence="8">1-phosphofructokinase family hexose kinase</fullName>
    </submittedName>
</protein>
<organism evidence="8 9">
    <name type="scientific">Rhodohalobacter sulfatireducens</name>
    <dbReference type="NCBI Taxonomy" id="2911366"/>
    <lineage>
        <taxon>Bacteria</taxon>
        <taxon>Pseudomonadati</taxon>
        <taxon>Balneolota</taxon>
        <taxon>Balneolia</taxon>
        <taxon>Balneolales</taxon>
        <taxon>Balneolaceae</taxon>
        <taxon>Rhodohalobacter</taxon>
    </lineage>
</organism>
<dbReference type="Gene3D" id="3.40.1190.20">
    <property type="match status" value="1"/>
</dbReference>
<reference evidence="8" key="1">
    <citation type="submission" date="2022-01" db="EMBL/GenBank/DDBJ databases">
        <authorList>
            <person name="Wang Y."/>
        </authorList>
    </citation>
    <scope>NUCLEOTIDE SEQUENCE</scope>
    <source>
        <strain evidence="8">WB101</strain>
    </source>
</reference>
<dbReference type="PIRSF" id="PIRSF000535">
    <property type="entry name" value="1PFK/6PFK/LacC"/>
    <property type="match status" value="1"/>
</dbReference>
<comment type="caution">
    <text evidence="8">The sequence shown here is derived from an EMBL/GenBank/DDBJ whole genome shotgun (WGS) entry which is preliminary data.</text>
</comment>
<feature type="domain" description="Carbohydrate kinase PfkB" evidence="7">
    <location>
        <begin position="14"/>
        <end position="293"/>
    </location>
</feature>
<sequence length="308" mass="33498">MSKRVLTITMNPAVDVNSMADEVMTNQKVRCEKPDYDPGGGGINVARVLTRLEAQANAIYLAGGIAGGLLTYLLDSEKVPHEQIEISGMTRENTSVIDKKTGEQYRFVFPGPEIQEAEWKEALKWIEKNIDDYNIVVGSGSLPPGVPTDFYSRVAKLVLENDKAYILDTSGDFLVEGLKNGATFIKPNQEEFEQLKEQTGSTTKDELIQKLFESNIENIVHTMGKVGTILINKEGKKEFKPPEIEVNSSIGAGDSFVGGLVFGLLNEMKAQDAVCYGISAAASTLKSAGTDLCELKDVQAIHAELCGS</sequence>
<dbReference type="InterPro" id="IPR029056">
    <property type="entry name" value="Ribokinase-like"/>
</dbReference>
<dbReference type="SUPFAM" id="SSF53613">
    <property type="entry name" value="Ribokinase-like"/>
    <property type="match status" value="1"/>
</dbReference>
<dbReference type="InterPro" id="IPR002173">
    <property type="entry name" value="Carboh/pur_kinase_PfkB_CS"/>
</dbReference>
<evidence type="ECO:0000313" key="8">
    <source>
        <dbReference type="EMBL" id="MCG2590410.1"/>
    </source>
</evidence>
<evidence type="ECO:0000256" key="3">
    <source>
        <dbReference type="ARBA" id="ARBA00022741"/>
    </source>
</evidence>
<keyword evidence="2 6" id="KW-0808">Transferase</keyword>
<keyword evidence="3" id="KW-0547">Nucleotide-binding</keyword>
<keyword evidence="5" id="KW-0067">ATP-binding</keyword>
<keyword evidence="9" id="KW-1185">Reference proteome</keyword>
<evidence type="ECO:0000256" key="2">
    <source>
        <dbReference type="ARBA" id="ARBA00022679"/>
    </source>
</evidence>
<dbReference type="EMBL" id="JAKLWS010000032">
    <property type="protein sequence ID" value="MCG2590410.1"/>
    <property type="molecule type" value="Genomic_DNA"/>
</dbReference>
<evidence type="ECO:0000259" key="7">
    <source>
        <dbReference type="Pfam" id="PF00294"/>
    </source>
</evidence>
<accession>A0ABS9KHU8</accession>
<reference evidence="8" key="2">
    <citation type="submission" date="2024-05" db="EMBL/GenBank/DDBJ databases">
        <title>Rhodohalobacter halophilus gen. nov., sp. nov., a moderately halophilic member of the family Balneolaceae.</title>
        <authorList>
            <person name="Xia J."/>
        </authorList>
    </citation>
    <scope>NUCLEOTIDE SEQUENCE</scope>
    <source>
        <strain evidence="8">WB101</strain>
    </source>
</reference>
<proteinExistence type="inferred from homology"/>
<evidence type="ECO:0000256" key="5">
    <source>
        <dbReference type="ARBA" id="ARBA00022840"/>
    </source>
</evidence>
<evidence type="ECO:0000256" key="6">
    <source>
        <dbReference type="PIRNR" id="PIRNR000535"/>
    </source>
</evidence>
<dbReference type="PROSITE" id="PS00584">
    <property type="entry name" value="PFKB_KINASES_2"/>
    <property type="match status" value="1"/>
</dbReference>